<accession>A0A9N9CRD5</accession>
<keyword evidence="3 6" id="KW-0227">DNA damage</keyword>
<dbReference type="InterPro" id="IPR036187">
    <property type="entry name" value="DNA_mismatch_repair_MutS_sf"/>
</dbReference>
<feature type="compositionally biased region" description="Basic and acidic residues" evidence="8">
    <location>
        <begin position="288"/>
        <end position="304"/>
    </location>
</feature>
<dbReference type="FunFam" id="3.40.1170.10:FF:000002">
    <property type="entry name" value="DNA mismatch repair protein"/>
    <property type="match status" value="1"/>
</dbReference>
<feature type="region of interest" description="Disordered" evidence="8">
    <location>
        <begin position="431"/>
        <end position="454"/>
    </location>
</feature>
<dbReference type="SUPFAM" id="SSF53150">
    <property type="entry name" value="DNA repair protein MutS, domain II"/>
    <property type="match status" value="1"/>
</dbReference>
<dbReference type="GO" id="GO:0032301">
    <property type="term" value="C:MutSalpha complex"/>
    <property type="evidence" value="ECO:0007669"/>
    <property type="project" value="TreeGrafter"/>
</dbReference>
<dbReference type="PANTHER" id="PTHR11361">
    <property type="entry name" value="DNA MISMATCH REPAIR PROTEIN MUTS FAMILY MEMBER"/>
    <property type="match status" value="1"/>
</dbReference>
<dbReference type="Pfam" id="PF05192">
    <property type="entry name" value="MutS_III"/>
    <property type="match status" value="1"/>
</dbReference>
<feature type="compositionally biased region" description="Basic residues" evidence="8">
    <location>
        <begin position="156"/>
        <end position="168"/>
    </location>
</feature>
<dbReference type="InterPro" id="IPR027417">
    <property type="entry name" value="P-loop_NTPase"/>
</dbReference>
<dbReference type="InterPro" id="IPR016151">
    <property type="entry name" value="DNA_mismatch_repair_MutS_N"/>
</dbReference>
<dbReference type="PROSITE" id="PS00486">
    <property type="entry name" value="DNA_MISMATCH_REPAIR_2"/>
    <property type="match status" value="1"/>
</dbReference>
<sequence length="1217" mass="137728">MKNASKRTSTPQTSKTQPSIKAFFATNNVCNPKPTSKPAAIDASRSKKAADNAVEDTRTCPVSDSQDGCLENIKIKEEMEIDVPGKKKQLKRLKQKRKTIVLSEEEEEDDGMQELRGASDDQLGQKKKQRVSLDSNSVTVSPEVMDIDNPATPRKYSFRKKQIRSFKKRITDYRNMLSESENESSEELNKDDDEYQDDSGDSPPTTPSSSPVKSSPPSTSKKGKSAVTTPARTPKRSNTSTSSISTSSSINNDSRLQDFAFSKGSSSPPTKTTSSSSPTTSTAVLSPQDRKKERQKQRQTDFKSKNEERYAWLLDIRDTEGNPENSPNYDSRTLYIPPNAWKKFTPFEKQFWEIKSTHWDTVVFFKKGKFYELYEKDADIGHKEFDLKLTDRVNMRMVGVPEMSFEHWAGKFIALGYKVARVDQMETALAKEMREKSSKPTSKSTASSTSSQPEKIIRRELTTILTAGTLVDPSMLSTPHSTYCMSIKEYFSSADSCPTFGIVFVDTSTASFHFSSFTDDADRSQFETLIVQVKPKEIVFEKGLLSQKSMKILKNCLDEPILNGIKSGTEFWSAEDTIRELTIGQYFKKKVDEREGARENSDSSNDAAESNETNELPPILTSSNTSPHLLSALGGLTYYLRSLQLERALLSLANFSYYTPLHPSYLLLDSRTLSNLEVFTNSYDGSTAGTLFELIDHCTTAFGKRTLRKWTCQPLWKIDEIKERQDGVEVFIREHELRTWVESWGRELTDLERIISRVHARGCKVGEFVGMLESFENVVNSLHVLTTPSYQSKIGSSSRLLYLVSSMPDLRTKLEYFRGVFEYKDAKANGFITPRDGAYDDYDKSRNKMRSIEEELERYRMTVSKKLGVTAKYKDVGKEIYQLEVPGNVKVPDEWTKLTSTKTVNRYWTPHLQKLIRELQESREIQSSVLRLVRDRLYERFDGSYTEWLQAVKIVAEIDCLMSLAKCSLALGATRCMPQFVETDKNFIKFENLRHPCITPRIANDFIPNNISLGSDESNMILLTGPNMGGKSTLLRQTCVAIIMAQLGCYVPASSCTLTPFDRIFTRIGANDRILSGQSTFMVESIETAKILNEATHRSMVILDELGRGTSTHDGYAIAYSVLTHLVRETKCVGLFSTHYVRLADEFKSDKAVKLMHMQCEVNEEERRVTFLYKLINGVCPRSYGLNVARMAGVPEIVVSRAEEVAEEFERKCRIGQ</sequence>
<comment type="similarity">
    <text evidence="1 6 7">Belongs to the DNA mismatch repair MutS family.</text>
</comment>
<feature type="compositionally biased region" description="Acidic residues" evidence="8">
    <location>
        <begin position="180"/>
        <end position="200"/>
    </location>
</feature>
<evidence type="ECO:0000256" key="5">
    <source>
        <dbReference type="ARBA" id="ARBA00023125"/>
    </source>
</evidence>
<dbReference type="SMART" id="SM00534">
    <property type="entry name" value="MUTSac"/>
    <property type="match status" value="1"/>
</dbReference>
<name>A0A9N9CRD5_9GLOM</name>
<feature type="compositionally biased region" description="Low complexity" evidence="8">
    <location>
        <begin position="1"/>
        <end position="19"/>
    </location>
</feature>
<feature type="compositionally biased region" description="Low complexity" evidence="8">
    <location>
        <begin position="439"/>
        <end position="451"/>
    </location>
</feature>
<keyword evidence="11" id="KW-1185">Reference proteome</keyword>
<feature type="compositionally biased region" description="Low complexity" evidence="8">
    <location>
        <begin position="237"/>
        <end position="252"/>
    </location>
</feature>
<dbReference type="InterPro" id="IPR017261">
    <property type="entry name" value="DNA_mismatch_repair_MutS/MSH"/>
</dbReference>
<dbReference type="SUPFAM" id="SSF48334">
    <property type="entry name" value="DNA repair protein MutS, domain III"/>
    <property type="match status" value="1"/>
</dbReference>
<dbReference type="Gene3D" id="3.40.1170.10">
    <property type="entry name" value="DNA repair protein MutS, domain I"/>
    <property type="match status" value="1"/>
</dbReference>
<dbReference type="InterPro" id="IPR007695">
    <property type="entry name" value="DNA_mismatch_repair_MutS-lik_N"/>
</dbReference>
<feature type="compositionally biased region" description="Polar residues" evidence="8">
    <location>
        <begin position="25"/>
        <end position="34"/>
    </location>
</feature>
<evidence type="ECO:0000256" key="1">
    <source>
        <dbReference type="ARBA" id="ARBA00006271"/>
    </source>
</evidence>
<feature type="region of interest" description="Disordered" evidence="8">
    <location>
        <begin position="594"/>
        <end position="622"/>
    </location>
</feature>
<keyword evidence="6 7" id="KW-0234">DNA repair</keyword>
<evidence type="ECO:0000256" key="8">
    <source>
        <dbReference type="SAM" id="MobiDB-lite"/>
    </source>
</evidence>
<protein>
    <recommendedName>
        <fullName evidence="6">DNA mismatch repair protein</fullName>
    </recommendedName>
</protein>
<organism evidence="10 11">
    <name type="scientific">Paraglomus brasilianum</name>
    <dbReference type="NCBI Taxonomy" id="144538"/>
    <lineage>
        <taxon>Eukaryota</taxon>
        <taxon>Fungi</taxon>
        <taxon>Fungi incertae sedis</taxon>
        <taxon>Mucoromycota</taxon>
        <taxon>Glomeromycotina</taxon>
        <taxon>Glomeromycetes</taxon>
        <taxon>Paraglomerales</taxon>
        <taxon>Paraglomeraceae</taxon>
        <taxon>Paraglomus</taxon>
    </lineage>
</organism>
<feature type="compositionally biased region" description="Basic residues" evidence="8">
    <location>
        <begin position="90"/>
        <end position="99"/>
    </location>
</feature>
<dbReference type="InterPro" id="IPR036678">
    <property type="entry name" value="MutS_con_dom_sf"/>
</dbReference>
<comment type="function">
    <text evidence="6 7">Component of the post-replicative DNA mismatch repair system (MMR).</text>
</comment>
<feature type="domain" description="DNA mismatch repair proteins mutS family" evidence="9">
    <location>
        <begin position="1099"/>
        <end position="1115"/>
    </location>
</feature>
<dbReference type="PANTHER" id="PTHR11361:SF148">
    <property type="entry name" value="DNA MISMATCH REPAIR PROTEIN MSH6"/>
    <property type="match status" value="1"/>
</dbReference>
<dbReference type="FunFam" id="1.10.1420.10:FF:000005">
    <property type="entry name" value="DNA mismatch repair protein"/>
    <property type="match status" value="1"/>
</dbReference>
<dbReference type="OrthoDB" id="10252754at2759"/>
<dbReference type="Gene3D" id="3.40.50.300">
    <property type="entry name" value="P-loop containing nucleotide triphosphate hydrolases"/>
    <property type="match status" value="1"/>
</dbReference>
<dbReference type="InterPro" id="IPR000432">
    <property type="entry name" value="DNA_mismatch_repair_MutS_C"/>
</dbReference>
<keyword evidence="5 6" id="KW-0238">DNA-binding</keyword>
<evidence type="ECO:0000259" key="9">
    <source>
        <dbReference type="PROSITE" id="PS00486"/>
    </source>
</evidence>
<evidence type="ECO:0000313" key="10">
    <source>
        <dbReference type="EMBL" id="CAG8609384.1"/>
    </source>
</evidence>
<dbReference type="NCBIfam" id="NF003810">
    <property type="entry name" value="PRK05399.1"/>
    <property type="match status" value="1"/>
</dbReference>
<dbReference type="GO" id="GO:0030983">
    <property type="term" value="F:mismatched DNA binding"/>
    <property type="evidence" value="ECO:0007669"/>
    <property type="project" value="UniProtKB-UniRule"/>
</dbReference>
<reference evidence="10" key="1">
    <citation type="submission" date="2021-06" db="EMBL/GenBank/DDBJ databases">
        <authorList>
            <person name="Kallberg Y."/>
            <person name="Tangrot J."/>
            <person name="Rosling A."/>
        </authorList>
    </citation>
    <scope>NUCLEOTIDE SEQUENCE</scope>
    <source>
        <strain evidence="10">BR232B</strain>
    </source>
</reference>
<feature type="compositionally biased region" description="Low complexity" evidence="8">
    <location>
        <begin position="602"/>
        <end position="611"/>
    </location>
</feature>
<dbReference type="SUPFAM" id="SSF55271">
    <property type="entry name" value="DNA repair protein MutS, domain I"/>
    <property type="match status" value="1"/>
</dbReference>
<dbReference type="GO" id="GO:0005524">
    <property type="term" value="F:ATP binding"/>
    <property type="evidence" value="ECO:0007669"/>
    <property type="project" value="UniProtKB-UniRule"/>
</dbReference>
<dbReference type="Pfam" id="PF00488">
    <property type="entry name" value="MutS_V"/>
    <property type="match status" value="1"/>
</dbReference>
<dbReference type="SMART" id="SM00533">
    <property type="entry name" value="MUTSd"/>
    <property type="match status" value="1"/>
</dbReference>
<dbReference type="AlphaFoldDB" id="A0A9N9CRD5"/>
<dbReference type="CDD" id="cd03286">
    <property type="entry name" value="ABC_MSH6_euk"/>
    <property type="match status" value="1"/>
</dbReference>
<evidence type="ECO:0000256" key="4">
    <source>
        <dbReference type="ARBA" id="ARBA00022840"/>
    </source>
</evidence>
<dbReference type="SUPFAM" id="SSF52540">
    <property type="entry name" value="P-loop containing nucleoside triphosphate hydrolases"/>
    <property type="match status" value="1"/>
</dbReference>
<feature type="compositionally biased region" description="Basic and acidic residues" evidence="8">
    <location>
        <begin position="44"/>
        <end position="58"/>
    </location>
</feature>
<evidence type="ECO:0000256" key="7">
    <source>
        <dbReference type="RuleBase" id="RU003756"/>
    </source>
</evidence>
<dbReference type="InterPro" id="IPR045076">
    <property type="entry name" value="MutS"/>
</dbReference>
<evidence type="ECO:0000313" key="11">
    <source>
        <dbReference type="Proteomes" id="UP000789739"/>
    </source>
</evidence>
<dbReference type="InterPro" id="IPR007861">
    <property type="entry name" value="DNA_mismatch_repair_MutS_clamp"/>
</dbReference>
<gene>
    <name evidence="10" type="ORF">PBRASI_LOCUS8081</name>
</gene>
<evidence type="ECO:0000256" key="3">
    <source>
        <dbReference type="ARBA" id="ARBA00022763"/>
    </source>
</evidence>
<evidence type="ECO:0000256" key="2">
    <source>
        <dbReference type="ARBA" id="ARBA00022741"/>
    </source>
</evidence>
<feature type="compositionally biased region" description="Acidic residues" evidence="8">
    <location>
        <begin position="103"/>
        <end position="112"/>
    </location>
</feature>
<comment type="caution">
    <text evidence="10">The sequence shown here is derived from an EMBL/GenBank/DDBJ whole genome shotgun (WGS) entry which is preliminary data.</text>
</comment>
<dbReference type="EMBL" id="CAJVPI010001367">
    <property type="protein sequence ID" value="CAG8609384.1"/>
    <property type="molecule type" value="Genomic_DNA"/>
</dbReference>
<feature type="region of interest" description="Disordered" evidence="8">
    <location>
        <begin position="90"/>
        <end position="304"/>
    </location>
</feature>
<feature type="compositionally biased region" description="Low complexity" evidence="8">
    <location>
        <begin position="201"/>
        <end position="220"/>
    </location>
</feature>
<dbReference type="InterPro" id="IPR007860">
    <property type="entry name" value="DNA_mmatch_repair_MutS_con_dom"/>
</dbReference>
<feature type="compositionally biased region" description="Low complexity" evidence="8">
    <location>
        <begin position="262"/>
        <end position="282"/>
    </location>
</feature>
<dbReference type="Pfam" id="PF05190">
    <property type="entry name" value="MutS_IV"/>
    <property type="match status" value="1"/>
</dbReference>
<evidence type="ECO:0000256" key="6">
    <source>
        <dbReference type="PIRNR" id="PIRNR037677"/>
    </source>
</evidence>
<dbReference type="Pfam" id="PF01624">
    <property type="entry name" value="MutS_I"/>
    <property type="match status" value="1"/>
</dbReference>
<dbReference type="Proteomes" id="UP000789739">
    <property type="component" value="Unassembled WGS sequence"/>
</dbReference>
<feature type="region of interest" description="Disordered" evidence="8">
    <location>
        <begin position="1"/>
        <end position="66"/>
    </location>
</feature>
<dbReference type="Gene3D" id="1.10.1420.10">
    <property type="match status" value="2"/>
</dbReference>
<dbReference type="GO" id="GO:0006298">
    <property type="term" value="P:mismatch repair"/>
    <property type="evidence" value="ECO:0007669"/>
    <property type="project" value="InterPro"/>
</dbReference>
<dbReference type="InterPro" id="IPR007696">
    <property type="entry name" value="DNA_mismatch_repair_MutS_core"/>
</dbReference>
<proteinExistence type="inferred from homology"/>
<keyword evidence="2 6" id="KW-0547">Nucleotide-binding</keyword>
<dbReference type="PIRSF" id="PIRSF037677">
    <property type="entry name" value="DNA_mis_repair_Msh6"/>
    <property type="match status" value="1"/>
</dbReference>
<dbReference type="Gene3D" id="3.30.420.110">
    <property type="entry name" value="MutS, connector domain"/>
    <property type="match status" value="1"/>
</dbReference>
<dbReference type="GO" id="GO:0140664">
    <property type="term" value="F:ATP-dependent DNA damage sensor activity"/>
    <property type="evidence" value="ECO:0007669"/>
    <property type="project" value="InterPro"/>
</dbReference>
<keyword evidence="4 6" id="KW-0067">ATP-binding</keyword>
<dbReference type="Pfam" id="PF05188">
    <property type="entry name" value="MutS_II"/>
    <property type="match status" value="1"/>
</dbReference>